<organism evidence="1 2">
    <name type="scientific">Bodo saltans</name>
    <name type="common">Flagellated protozoan</name>
    <dbReference type="NCBI Taxonomy" id="75058"/>
    <lineage>
        <taxon>Eukaryota</taxon>
        <taxon>Discoba</taxon>
        <taxon>Euglenozoa</taxon>
        <taxon>Kinetoplastea</taxon>
        <taxon>Metakinetoplastina</taxon>
        <taxon>Eubodonida</taxon>
        <taxon>Bodonidae</taxon>
        <taxon>Bodo</taxon>
    </lineage>
</organism>
<reference evidence="2" key="1">
    <citation type="submission" date="2015-09" db="EMBL/GenBank/DDBJ databases">
        <authorList>
            <consortium name="Pathogen Informatics"/>
        </authorList>
    </citation>
    <scope>NUCLEOTIDE SEQUENCE [LARGE SCALE GENOMIC DNA]</scope>
    <source>
        <strain evidence="2">Lake Konstanz</strain>
    </source>
</reference>
<gene>
    <name evidence="1" type="ORF">BSAL_01805</name>
</gene>
<protein>
    <submittedName>
        <fullName evidence="1">Uncharacterized protein</fullName>
    </submittedName>
</protein>
<dbReference type="AlphaFoldDB" id="A0A0S4JJ13"/>
<accession>A0A0S4JJ13</accession>
<sequence length="40" mass="4768">MDHAKEGHRKMNIQHHIKISYMYECARGGKNWLRTKISVV</sequence>
<name>A0A0S4JJ13_BODSA</name>
<keyword evidence="2" id="KW-1185">Reference proteome</keyword>
<proteinExistence type="predicted"/>
<evidence type="ECO:0000313" key="2">
    <source>
        <dbReference type="Proteomes" id="UP000051952"/>
    </source>
</evidence>
<dbReference type="EMBL" id="CYKH01001732">
    <property type="protein sequence ID" value="CUG89381.1"/>
    <property type="molecule type" value="Genomic_DNA"/>
</dbReference>
<dbReference type="Proteomes" id="UP000051952">
    <property type="component" value="Unassembled WGS sequence"/>
</dbReference>
<evidence type="ECO:0000313" key="1">
    <source>
        <dbReference type="EMBL" id="CUG89381.1"/>
    </source>
</evidence>
<dbReference type="VEuPathDB" id="TriTrypDB:BSAL_01805"/>